<proteinExistence type="predicted"/>
<feature type="compositionally biased region" description="Acidic residues" evidence="1">
    <location>
        <begin position="9"/>
        <end position="25"/>
    </location>
</feature>
<feature type="region of interest" description="Disordered" evidence="1">
    <location>
        <begin position="370"/>
        <end position="389"/>
    </location>
</feature>
<feature type="compositionally biased region" description="Basic and acidic residues" evidence="1">
    <location>
        <begin position="308"/>
        <end position="331"/>
    </location>
</feature>
<organism evidence="2 3">
    <name type="scientific">Pristionchus fissidentatus</name>
    <dbReference type="NCBI Taxonomy" id="1538716"/>
    <lineage>
        <taxon>Eukaryota</taxon>
        <taxon>Metazoa</taxon>
        <taxon>Ecdysozoa</taxon>
        <taxon>Nematoda</taxon>
        <taxon>Chromadorea</taxon>
        <taxon>Rhabditida</taxon>
        <taxon>Rhabditina</taxon>
        <taxon>Diplogasteromorpha</taxon>
        <taxon>Diplogasteroidea</taxon>
        <taxon>Neodiplogasteridae</taxon>
        <taxon>Pristionchus</taxon>
    </lineage>
</organism>
<dbReference type="EMBL" id="BTSY01000200">
    <property type="protein sequence ID" value="GMT37622.1"/>
    <property type="molecule type" value="Genomic_DNA"/>
</dbReference>
<feature type="compositionally biased region" description="Acidic residues" evidence="1">
    <location>
        <begin position="34"/>
        <end position="56"/>
    </location>
</feature>
<feature type="compositionally biased region" description="Basic and acidic residues" evidence="1">
    <location>
        <begin position="129"/>
        <end position="159"/>
    </location>
</feature>
<evidence type="ECO:0000313" key="3">
    <source>
        <dbReference type="Proteomes" id="UP001432322"/>
    </source>
</evidence>
<accession>A0AAV5X2D4</accession>
<comment type="caution">
    <text evidence="2">The sequence shown here is derived from an EMBL/GenBank/DDBJ whole genome shotgun (WGS) entry which is preliminary data.</text>
</comment>
<dbReference type="Proteomes" id="UP001432322">
    <property type="component" value="Unassembled WGS sequence"/>
</dbReference>
<feature type="compositionally biased region" description="Basic and acidic residues" evidence="1">
    <location>
        <begin position="258"/>
        <end position="272"/>
    </location>
</feature>
<feature type="compositionally biased region" description="Basic and acidic residues" evidence="1">
    <location>
        <begin position="286"/>
        <end position="296"/>
    </location>
</feature>
<feature type="region of interest" description="Disordered" evidence="1">
    <location>
        <begin position="1"/>
        <end position="59"/>
    </location>
</feature>
<evidence type="ECO:0008006" key="4">
    <source>
        <dbReference type="Google" id="ProtNLM"/>
    </source>
</evidence>
<feature type="compositionally biased region" description="Low complexity" evidence="1">
    <location>
        <begin position="107"/>
        <end position="116"/>
    </location>
</feature>
<feature type="compositionally biased region" description="Basic and acidic residues" evidence="1">
    <location>
        <begin position="376"/>
        <end position="385"/>
    </location>
</feature>
<dbReference type="AlphaFoldDB" id="A0AAV5X2D4"/>
<feature type="region of interest" description="Disordered" evidence="1">
    <location>
        <begin position="82"/>
        <end position="189"/>
    </location>
</feature>
<evidence type="ECO:0000256" key="1">
    <source>
        <dbReference type="SAM" id="MobiDB-lite"/>
    </source>
</evidence>
<feature type="compositionally biased region" description="Low complexity" evidence="1">
    <location>
        <begin position="165"/>
        <end position="187"/>
    </location>
</feature>
<feature type="compositionally biased region" description="Basic and acidic residues" evidence="1">
    <location>
        <begin position="86"/>
        <end position="105"/>
    </location>
</feature>
<reference evidence="2" key="1">
    <citation type="submission" date="2023-10" db="EMBL/GenBank/DDBJ databases">
        <title>Genome assembly of Pristionchus species.</title>
        <authorList>
            <person name="Yoshida K."/>
            <person name="Sommer R.J."/>
        </authorList>
    </citation>
    <scope>NUCLEOTIDE SEQUENCE</scope>
    <source>
        <strain evidence="2">RS5133</strain>
    </source>
</reference>
<gene>
    <name evidence="2" type="ORF">PFISCL1PPCAC_28919</name>
</gene>
<keyword evidence="3" id="KW-1185">Reference proteome</keyword>
<feature type="compositionally biased region" description="Low complexity" evidence="1">
    <location>
        <begin position="242"/>
        <end position="252"/>
    </location>
</feature>
<feature type="region of interest" description="Disordered" evidence="1">
    <location>
        <begin position="220"/>
        <end position="331"/>
    </location>
</feature>
<protein>
    <recommendedName>
        <fullName evidence="4">BMERB domain-containing protein</fullName>
    </recommendedName>
</protein>
<feature type="non-terminal residue" evidence="2">
    <location>
        <position position="1"/>
    </location>
</feature>
<dbReference type="SMART" id="SM01203">
    <property type="entry name" value="DUF3585"/>
    <property type="match status" value="1"/>
</dbReference>
<name>A0AAV5X2D4_9BILA</name>
<sequence>RKLSPSTSMDEEDEEEIEEEEEESGEVSRRTMDEGDDVEMEEEEEEEELGEEEMEELERTVAEMEDEECTEIQALSIIETINRRRSTVDSRSTVDGRSSSIDEQRPTTVVGTTVTGRNKTMAVIEEGEKELRERKEGELNERRREARERARAKSDRQLGLEEEGTTSSRSSSFSSSSTPPFATPSAAVAAGMGETPRSFAAAAATPSAARLQLDSPSVYTTPLLQTPARPAPYSPPQGLLARLFSPSSNRRPLPSPYSERRGEKKEEERERSSSTSESLDSTVDSIHVESAKESALKGKSYRKMKHSRSTDSRGEAEMSEERRAEVSDDVRGAQTPMAIVAPSPRSVTSGDSISRLSVDDASIRMVQRKVERMRKQRTDDRRRTGQDLQRGLAECDTRMEEVMREGTAAERRLCGDPTSTYLLETWYSLVMERDRLREREDDLRLRAREMAADEEYKGLKKRFNEMSLDGGEEDEDTLLQQMVEALRKRGSARAAVESYRDAPSRPRRDPPHVVLQRHGYNYLNFRPIFIA</sequence>
<evidence type="ECO:0000313" key="2">
    <source>
        <dbReference type="EMBL" id="GMT37622.1"/>
    </source>
</evidence>